<dbReference type="Proteomes" id="UP000003113">
    <property type="component" value="Unassembled WGS sequence"/>
</dbReference>
<sequence length="677" mass="73186">MRLDDSGSAAQGRGVVGRLKDWIVSLPGGQGAESVKQDNMKATAVFAQALAGEYGFKAAAAAVDRVIGRNFDAALDKAKIDKMVSVAQGLSGLGAARSLARNVCLNSWARESSGLNIQRSGHSAVAISNGLSANTWSHEKQYVSWWPSTNDSVQVDRNRLLEKLPVVGDYFHARPAMSAPDYDSDRGDEISEKTNINLQRGEAAREVLRSAARLASEGRADPLADALKKHADDLKGLEFGDNPTRKDLESAAKFFARDSQELVSDRQWGAAAEKVFFPLAGRNGEHTAQGLIPQTTLFGLVEHDMLADARQLKDDAAHGRIGYSMFSTTQNCAAIAARSLQAGGSNIYVPFEASWITEDPNKTYDYARQLQGAIDGLNGKADGIKKFCDTAWQSAPADADAIRQLRDALHETANDQAIFAQAKQLALGIAADQRIDSLRAEVADRSGKMDQARSLLQPLDRQIRATEKDVGDRQKAVDNKQKAVDGMSRSAKSSSPHAAARLADSKAELAERQDELKKGQAELNDLRGQRSRLDTRILAMKDERRALKDLIEERQANPLEAARRKLGGEDDYYAKLRGGLAEGVTGLAHAFGARASGLDTQQQRLLAPLGQAVQDLERGVRNGSDMKTLLSHAKQLVQTLHDAINGTPAPDRVAALAAGALVQACEFLVVNDQDRHS</sequence>
<feature type="compositionally biased region" description="Basic and acidic residues" evidence="1">
    <location>
        <begin position="466"/>
        <end position="483"/>
    </location>
</feature>
<proteinExistence type="predicted"/>
<dbReference type="STRING" id="477184.KYC_14552"/>
<dbReference type="AlphaFoldDB" id="H0F812"/>
<feature type="region of interest" description="Disordered" evidence="1">
    <location>
        <begin position="466"/>
        <end position="515"/>
    </location>
</feature>
<dbReference type="Gene3D" id="1.10.287.1490">
    <property type="match status" value="1"/>
</dbReference>
<evidence type="ECO:0000313" key="2">
    <source>
        <dbReference type="EMBL" id="EHK65445.1"/>
    </source>
</evidence>
<name>H0F812_9BURK</name>
<accession>H0F812</accession>
<protein>
    <submittedName>
        <fullName evidence="2">BopA protein</fullName>
    </submittedName>
</protein>
<evidence type="ECO:0000256" key="1">
    <source>
        <dbReference type="SAM" id="MobiDB-lite"/>
    </source>
</evidence>
<keyword evidence="3" id="KW-1185">Reference proteome</keyword>
<reference evidence="2 3" key="1">
    <citation type="journal article" date="2012" name="J. Bacteriol.">
        <title>Genome sequence of the highly efficient arsenite-oxidizing bacterium Achromobacter arsenitoxydans SY8.</title>
        <authorList>
            <person name="Li X."/>
            <person name="Hu Y."/>
            <person name="Gong J."/>
            <person name="Lin Y."/>
            <person name="Johnstone L."/>
            <person name="Rensing C."/>
            <person name="Wang G."/>
        </authorList>
    </citation>
    <scope>NUCLEOTIDE SEQUENCE [LARGE SCALE GENOMIC DNA]</scope>
    <source>
        <strain evidence="2 3">SY8</strain>
    </source>
</reference>
<feature type="compositionally biased region" description="Basic and acidic residues" evidence="1">
    <location>
        <begin position="503"/>
        <end position="515"/>
    </location>
</feature>
<evidence type="ECO:0000313" key="3">
    <source>
        <dbReference type="Proteomes" id="UP000003113"/>
    </source>
</evidence>
<dbReference type="PATRIC" id="fig|477184.5.peg.2885"/>
<gene>
    <name evidence="2" type="ORF">KYC_14552</name>
</gene>
<organism evidence="2 3">
    <name type="scientific">Achromobacter arsenitoxydans SY8</name>
    <dbReference type="NCBI Taxonomy" id="477184"/>
    <lineage>
        <taxon>Bacteria</taxon>
        <taxon>Pseudomonadati</taxon>
        <taxon>Pseudomonadota</taxon>
        <taxon>Betaproteobacteria</taxon>
        <taxon>Burkholderiales</taxon>
        <taxon>Alcaligenaceae</taxon>
        <taxon>Achromobacter</taxon>
    </lineage>
</organism>
<comment type="caution">
    <text evidence="2">The sequence shown here is derived from an EMBL/GenBank/DDBJ whole genome shotgun (WGS) entry which is preliminary data.</text>
</comment>
<dbReference type="EMBL" id="AGUF01000052">
    <property type="protein sequence ID" value="EHK65445.1"/>
    <property type="molecule type" value="Genomic_DNA"/>
</dbReference>